<organism evidence="2 3">
    <name type="scientific">Candidatus Nomurabacteria bacterium RIFCSPHIGHO2_02_FULL_41_18</name>
    <dbReference type="NCBI Taxonomy" id="1801754"/>
    <lineage>
        <taxon>Bacteria</taxon>
        <taxon>Candidatus Nomuraibacteriota</taxon>
    </lineage>
</organism>
<keyword evidence="1" id="KW-0812">Transmembrane</keyword>
<reference evidence="2 3" key="1">
    <citation type="journal article" date="2016" name="Nat. Commun.">
        <title>Thousands of microbial genomes shed light on interconnected biogeochemical processes in an aquifer system.</title>
        <authorList>
            <person name="Anantharaman K."/>
            <person name="Brown C.T."/>
            <person name="Hug L.A."/>
            <person name="Sharon I."/>
            <person name="Castelle C.J."/>
            <person name="Probst A.J."/>
            <person name="Thomas B.C."/>
            <person name="Singh A."/>
            <person name="Wilkins M.J."/>
            <person name="Karaoz U."/>
            <person name="Brodie E.L."/>
            <person name="Williams K.H."/>
            <person name="Hubbard S.S."/>
            <person name="Banfield J.F."/>
        </authorList>
    </citation>
    <scope>NUCLEOTIDE SEQUENCE [LARGE SCALE GENOMIC DNA]</scope>
</reference>
<evidence type="ECO:0000313" key="3">
    <source>
        <dbReference type="Proteomes" id="UP000177777"/>
    </source>
</evidence>
<dbReference type="EMBL" id="MFUE01000008">
    <property type="protein sequence ID" value="OGI77904.1"/>
    <property type="molecule type" value="Genomic_DNA"/>
</dbReference>
<feature type="transmembrane region" description="Helical" evidence="1">
    <location>
        <begin position="95"/>
        <end position="115"/>
    </location>
</feature>
<dbReference type="Proteomes" id="UP000177777">
    <property type="component" value="Unassembled WGS sequence"/>
</dbReference>
<evidence type="ECO:0008006" key="4">
    <source>
        <dbReference type="Google" id="ProtNLM"/>
    </source>
</evidence>
<sequence length="124" mass="13368">MNLKRNLGGLLLAIFVFFLPLVSFSADIDGKPCNKSGIICNPISVDNVQDFIRVLLEGVLRIGMPIVALAVIYSGFLFVTAVGNTEKIKKARETLMYTLIGAAILLGSWAIAQLISETVRGLSV</sequence>
<keyword evidence="1" id="KW-0472">Membrane</keyword>
<dbReference type="InterPro" id="IPR043993">
    <property type="entry name" value="T4SS_pilin"/>
</dbReference>
<keyword evidence="1" id="KW-1133">Transmembrane helix</keyword>
<comment type="caution">
    <text evidence="2">The sequence shown here is derived from an EMBL/GenBank/DDBJ whole genome shotgun (WGS) entry which is preliminary data.</text>
</comment>
<dbReference type="AlphaFoldDB" id="A0A1F6W7U6"/>
<name>A0A1F6W7U6_9BACT</name>
<feature type="transmembrane region" description="Helical" evidence="1">
    <location>
        <begin position="62"/>
        <end position="83"/>
    </location>
</feature>
<evidence type="ECO:0000313" key="2">
    <source>
        <dbReference type="EMBL" id="OGI77904.1"/>
    </source>
</evidence>
<accession>A0A1F6W7U6</accession>
<protein>
    <recommendedName>
        <fullName evidence="4">TrbC/VIRB2 family protein</fullName>
    </recommendedName>
</protein>
<evidence type="ECO:0000256" key="1">
    <source>
        <dbReference type="SAM" id="Phobius"/>
    </source>
</evidence>
<proteinExistence type="predicted"/>
<gene>
    <name evidence="2" type="ORF">A3D42_00520</name>
</gene>
<dbReference type="Pfam" id="PF18895">
    <property type="entry name" value="T4SS_pilin"/>
    <property type="match status" value="1"/>
</dbReference>
<dbReference type="STRING" id="1801754.A3D42_00520"/>